<dbReference type="KEGG" id="ani:ANIA_05516"/>
<reference evidence="9" key="2">
    <citation type="journal article" date="2009" name="Fungal Genet. Biol.">
        <title>The 2008 update of the Aspergillus nidulans genome annotation: a community effort.</title>
        <authorList>
            <person name="Wortman J.R."/>
            <person name="Gilsenan J.M."/>
            <person name="Joardar V."/>
            <person name="Deegan J."/>
            <person name="Clutterbuck J."/>
            <person name="Andersen M.R."/>
            <person name="Archer D."/>
            <person name="Bencina M."/>
            <person name="Braus G."/>
            <person name="Coutinho P."/>
            <person name="von Dohren H."/>
            <person name="Doonan J."/>
            <person name="Driessen A.J."/>
            <person name="Durek P."/>
            <person name="Espeso E."/>
            <person name="Fekete E."/>
            <person name="Flipphi M."/>
            <person name="Estrada C.G."/>
            <person name="Geysens S."/>
            <person name="Goldman G."/>
            <person name="de Groot P.W."/>
            <person name="Hansen K."/>
            <person name="Harris S.D."/>
            <person name="Heinekamp T."/>
            <person name="Helmstaedt K."/>
            <person name="Henrissat B."/>
            <person name="Hofmann G."/>
            <person name="Homan T."/>
            <person name="Horio T."/>
            <person name="Horiuchi H."/>
            <person name="James S."/>
            <person name="Jones M."/>
            <person name="Karaffa L."/>
            <person name="Karanyi Z."/>
            <person name="Kato M."/>
            <person name="Keller N."/>
            <person name="Kelly D.E."/>
            <person name="Kiel J.A."/>
            <person name="Kim J.M."/>
            <person name="van der Klei I.J."/>
            <person name="Klis F.M."/>
            <person name="Kovalchuk A."/>
            <person name="Krasevec N."/>
            <person name="Kubicek C.P."/>
            <person name="Liu B."/>
            <person name="Maccabe A."/>
            <person name="Meyer V."/>
            <person name="Mirabito P."/>
            <person name="Miskei M."/>
            <person name="Mos M."/>
            <person name="Mullins J."/>
            <person name="Nelson D.R."/>
            <person name="Nielsen J."/>
            <person name="Oakley B.R."/>
            <person name="Osmani S.A."/>
            <person name="Pakula T."/>
            <person name="Paszewski A."/>
            <person name="Paulsen I."/>
            <person name="Pilsyk S."/>
            <person name="Pocsi I."/>
            <person name="Punt P.J."/>
            <person name="Ram A.F."/>
            <person name="Ren Q."/>
            <person name="Robellet X."/>
            <person name="Robson G."/>
            <person name="Seiboth B."/>
            <person name="van Solingen P."/>
            <person name="Specht T."/>
            <person name="Sun J."/>
            <person name="Taheri-Talesh N."/>
            <person name="Takeshita N."/>
            <person name="Ussery D."/>
            <person name="vanKuyk P.A."/>
            <person name="Visser H."/>
            <person name="van de Vondervoort P.J."/>
            <person name="de Vries R.P."/>
            <person name="Walton J."/>
            <person name="Xiang X."/>
            <person name="Xiong Y."/>
            <person name="Zeng A.P."/>
            <person name="Brandt B.W."/>
            <person name="Cornell M.J."/>
            <person name="van den Hondel C.A."/>
            <person name="Visser J."/>
            <person name="Oliver S.G."/>
            <person name="Turner G."/>
        </authorList>
    </citation>
    <scope>GENOME REANNOTATION</scope>
    <source>
        <strain evidence="9">FGSC A4 / ATCC 38163 / CBS 112.46 / NRRL 194 / M139</strain>
    </source>
</reference>
<proteinExistence type="predicted"/>
<protein>
    <submittedName>
        <fullName evidence="8">Meiosis specific protein Hop1, putative (AFU_orthologue AFUA_6G13050)</fullName>
    </submittedName>
</protein>
<feature type="compositionally biased region" description="Basic and acidic residues" evidence="6">
    <location>
        <begin position="711"/>
        <end position="720"/>
    </location>
</feature>
<dbReference type="Pfam" id="PF02301">
    <property type="entry name" value="HORMA"/>
    <property type="match status" value="1"/>
</dbReference>
<name>C8VG99_EMENI</name>
<dbReference type="InterPro" id="IPR036570">
    <property type="entry name" value="HORMA_dom_sf"/>
</dbReference>
<evidence type="ECO:0000256" key="3">
    <source>
        <dbReference type="ARBA" id="ARBA00022454"/>
    </source>
</evidence>
<dbReference type="InterPro" id="IPR051294">
    <property type="entry name" value="HORMA_MeioticProgression"/>
</dbReference>
<evidence type="ECO:0000256" key="6">
    <source>
        <dbReference type="SAM" id="MobiDB-lite"/>
    </source>
</evidence>
<keyword evidence="9" id="KW-1185">Reference proteome</keyword>
<dbReference type="InterPro" id="IPR011011">
    <property type="entry name" value="Znf_FYVE_PHD"/>
</dbReference>
<feature type="region of interest" description="Disordered" evidence="6">
    <location>
        <begin position="627"/>
        <end position="747"/>
    </location>
</feature>
<dbReference type="OMA" id="HACYQCL"/>
<feature type="compositionally biased region" description="Basic and acidic residues" evidence="6">
    <location>
        <begin position="636"/>
        <end position="651"/>
    </location>
</feature>
<dbReference type="Gene3D" id="3.30.900.10">
    <property type="entry name" value="HORMA domain"/>
    <property type="match status" value="1"/>
</dbReference>
<dbReference type="eggNOG" id="KOG4652">
    <property type="taxonomic scope" value="Eukaryota"/>
</dbReference>
<keyword evidence="5" id="KW-0469">Meiosis</keyword>
<evidence type="ECO:0000256" key="4">
    <source>
        <dbReference type="ARBA" id="ARBA00023242"/>
    </source>
</evidence>
<dbReference type="GO" id="GO:0007130">
    <property type="term" value="P:synaptonemal complex assembly"/>
    <property type="evidence" value="ECO:0000318"/>
    <property type="project" value="GO_Central"/>
</dbReference>
<reference evidence="9" key="1">
    <citation type="journal article" date="2005" name="Nature">
        <title>Sequencing of Aspergillus nidulans and comparative analysis with A. fumigatus and A. oryzae.</title>
        <authorList>
            <person name="Galagan J.E."/>
            <person name="Calvo S.E."/>
            <person name="Cuomo C."/>
            <person name="Ma L.J."/>
            <person name="Wortman J.R."/>
            <person name="Batzoglou S."/>
            <person name="Lee S.I."/>
            <person name="Basturkmen M."/>
            <person name="Spevak C.C."/>
            <person name="Clutterbuck J."/>
            <person name="Kapitonov V."/>
            <person name="Jurka J."/>
            <person name="Scazzocchio C."/>
            <person name="Farman M."/>
            <person name="Butler J."/>
            <person name="Purcell S."/>
            <person name="Harris S."/>
            <person name="Braus G.H."/>
            <person name="Draht O."/>
            <person name="Busch S."/>
            <person name="D'Enfert C."/>
            <person name="Bouchier C."/>
            <person name="Goldman G.H."/>
            <person name="Bell-Pedersen D."/>
            <person name="Griffiths-Jones S."/>
            <person name="Doonan J.H."/>
            <person name="Yu J."/>
            <person name="Vienken K."/>
            <person name="Pain A."/>
            <person name="Freitag M."/>
            <person name="Selker E.U."/>
            <person name="Archer D.B."/>
            <person name="Penalva M.A."/>
            <person name="Oakley B.R."/>
            <person name="Momany M."/>
            <person name="Tanaka T."/>
            <person name="Kumagai T."/>
            <person name="Asai K."/>
            <person name="Machida M."/>
            <person name="Nierman W.C."/>
            <person name="Denning D.W."/>
            <person name="Caddick M."/>
            <person name="Hynes M."/>
            <person name="Paoletti M."/>
            <person name="Fischer R."/>
            <person name="Miller B."/>
            <person name="Dyer P."/>
            <person name="Sachs M.S."/>
            <person name="Osmani S.A."/>
            <person name="Birren B.W."/>
        </authorList>
    </citation>
    <scope>NUCLEOTIDE SEQUENCE [LARGE SCALE GENOMIC DNA]</scope>
    <source>
        <strain evidence="9">FGSC A4 / ATCC 38163 / CBS 112.46 / NRRL 194 / M139</strain>
    </source>
</reference>
<dbReference type="AlphaFoldDB" id="C8VG99"/>
<dbReference type="OrthoDB" id="1928087at2759"/>
<dbReference type="PANTHER" id="PTHR48225:SF7">
    <property type="entry name" value="MEIOSIS-SPECIFIC PROTEIN HOP1"/>
    <property type="match status" value="1"/>
</dbReference>
<feature type="domain" description="HORMA" evidence="7">
    <location>
        <begin position="60"/>
        <end position="307"/>
    </location>
</feature>
<evidence type="ECO:0000313" key="9">
    <source>
        <dbReference type="Proteomes" id="UP000000560"/>
    </source>
</evidence>
<dbReference type="VEuPathDB" id="FungiDB:AN5516"/>
<dbReference type="FunCoup" id="C8VG99">
    <property type="interactions" value="66"/>
</dbReference>
<dbReference type="GO" id="GO:0051598">
    <property type="term" value="P:meiotic recombination checkpoint signaling"/>
    <property type="evidence" value="ECO:0000318"/>
    <property type="project" value="GO_Central"/>
</dbReference>
<accession>C8VG99</accession>
<dbReference type="EMBL" id="BN001305">
    <property type="protein sequence ID" value="CBF81757.1"/>
    <property type="molecule type" value="Genomic_DNA"/>
</dbReference>
<evidence type="ECO:0000256" key="5">
    <source>
        <dbReference type="ARBA" id="ARBA00023254"/>
    </source>
</evidence>
<evidence type="ECO:0000313" key="8">
    <source>
        <dbReference type="EMBL" id="CBF81757.1"/>
    </source>
</evidence>
<feature type="compositionally biased region" description="Low complexity" evidence="6">
    <location>
        <begin position="657"/>
        <end position="672"/>
    </location>
</feature>
<dbReference type="InParanoid" id="C8VG99"/>
<dbReference type="InterPro" id="IPR003511">
    <property type="entry name" value="HORMA_dom"/>
</dbReference>
<organism evidence="8 9">
    <name type="scientific">Emericella nidulans (strain FGSC A4 / ATCC 38163 / CBS 112.46 / NRRL 194 / M139)</name>
    <name type="common">Aspergillus nidulans</name>
    <dbReference type="NCBI Taxonomy" id="227321"/>
    <lineage>
        <taxon>Eukaryota</taxon>
        <taxon>Fungi</taxon>
        <taxon>Dikarya</taxon>
        <taxon>Ascomycota</taxon>
        <taxon>Pezizomycotina</taxon>
        <taxon>Eurotiomycetes</taxon>
        <taxon>Eurotiomycetidae</taxon>
        <taxon>Eurotiales</taxon>
        <taxon>Aspergillaceae</taxon>
        <taxon>Aspergillus</taxon>
        <taxon>Aspergillus subgen. Nidulantes</taxon>
    </lineage>
</organism>
<dbReference type="SUPFAM" id="SSF56019">
    <property type="entry name" value="The spindle assembly checkpoint protein mad2"/>
    <property type="match status" value="1"/>
</dbReference>
<dbReference type="Gene3D" id="3.30.40.10">
    <property type="entry name" value="Zinc/RING finger domain, C3HC4 (zinc finger)"/>
    <property type="match status" value="1"/>
</dbReference>
<evidence type="ECO:0000256" key="2">
    <source>
        <dbReference type="ARBA" id="ARBA00004286"/>
    </source>
</evidence>
<dbReference type="GO" id="GO:0005694">
    <property type="term" value="C:chromosome"/>
    <property type="evidence" value="ECO:0007669"/>
    <property type="project" value="UniProtKB-SubCell"/>
</dbReference>
<dbReference type="RefSeq" id="XP_050468255.1">
    <property type="nucleotide sequence ID" value="XM_050612316.1"/>
</dbReference>
<dbReference type="PROSITE" id="PS50815">
    <property type="entry name" value="HORMA"/>
    <property type="match status" value="1"/>
</dbReference>
<dbReference type="GeneID" id="2871803"/>
<sequence length="747" mass="83562">MVRIKFTGPPTAVRPQHAQARADLLSDKITAASSPPVEPQTAASALTNVSPEDGLVMQQQQSLEMVKIMLHVSIGTLFYLREFLPLQCFDDRDLKTAQRQQKFSYREFIDNDFNTSDPNRIANGTFGTGKRGQPLKIIIRNSEPKADMILNVLEMGIFDALSKSVLEAIQLTIIADKEAPENVLESYTFSFRYSEKLGDLSKRLESLSIQPCGYVANMKSAYTARAGLESIVRRLITLSSFLPTLPNKRALGVHLFYTDDCPPDYEPPGFSGAKDDIIKYPLTEHWIKESQACGRMESGWHTRSVGLKVTSLKWIGPEPEESESIPQIPAHIEYTDAVTRGEDIGIEDEENKLPSSQSEVGTSQEATQDVVERERLQSMMPSQEVQSSNMDLTSTQPVKPLLTTGNGDTETIGSIEKFVLREEKIAELRETSKAQKVNGQDPLAVRCQCDWKGEEEDMIMCSFCHTRQHRLCYGYVEAYKFGVSDVHACYRCLLEPSETKILESLNNVVLARRALTLISDEGIPSSNMTFGEKIHCSDKAVARLKEFLKRKGIFHSPPGSTPKESVRRGLPPYCIPDKESVRKTIKQDIMHPMAKIQHHYATQYVPQPMEALNAPFISGADGLGKLSSQTNVIPERSNRRDEQRANDRDSSIDSPHQASSSQRRTRSSNAQALLTPQPVKDTPGPTRKRTRSSQIGPEPRPITPSQSTTTDLERESEGHRRSDRQKRRKVSNYSNFIDVGAETSGDE</sequence>
<dbReference type="SUPFAM" id="SSF57903">
    <property type="entry name" value="FYVE/PHD zinc finger"/>
    <property type="match status" value="1"/>
</dbReference>
<feature type="region of interest" description="Disordered" evidence="6">
    <location>
        <begin position="553"/>
        <end position="573"/>
    </location>
</feature>
<dbReference type="GO" id="GO:0005634">
    <property type="term" value="C:nucleus"/>
    <property type="evidence" value="ECO:0000318"/>
    <property type="project" value="GO_Central"/>
</dbReference>
<evidence type="ECO:0000256" key="1">
    <source>
        <dbReference type="ARBA" id="ARBA00004123"/>
    </source>
</evidence>
<dbReference type="InterPro" id="IPR013083">
    <property type="entry name" value="Znf_RING/FYVE/PHD"/>
</dbReference>
<dbReference type="STRING" id="227321.C8VG99"/>
<evidence type="ECO:0000259" key="7">
    <source>
        <dbReference type="PROSITE" id="PS50815"/>
    </source>
</evidence>
<dbReference type="Proteomes" id="UP000000560">
    <property type="component" value="Chromosome V"/>
</dbReference>
<feature type="region of interest" description="Disordered" evidence="6">
    <location>
        <begin position="381"/>
        <end position="407"/>
    </location>
</feature>
<keyword evidence="4" id="KW-0539">Nucleus</keyword>
<comment type="subcellular location">
    <subcellularLocation>
        <location evidence="2">Chromosome</location>
    </subcellularLocation>
    <subcellularLocation>
        <location evidence="1">Nucleus</location>
    </subcellularLocation>
</comment>
<gene>
    <name evidence="8" type="ORF">ANIA_05516</name>
</gene>
<keyword evidence="3" id="KW-0158">Chromosome</keyword>
<dbReference type="PANTHER" id="PTHR48225">
    <property type="entry name" value="HORMA DOMAIN-CONTAINING PROTEIN 1"/>
    <property type="match status" value="1"/>
</dbReference>
<dbReference type="HOGENOM" id="CLU_019753_0_0_1"/>
<feature type="compositionally biased region" description="Basic residues" evidence="6">
    <location>
        <begin position="721"/>
        <end position="730"/>
    </location>
</feature>